<protein>
    <submittedName>
        <fullName evidence="2">Uncharacterized protein</fullName>
    </submittedName>
</protein>
<evidence type="ECO:0000313" key="3">
    <source>
        <dbReference type="Proteomes" id="UP001499882"/>
    </source>
</evidence>
<keyword evidence="1" id="KW-0732">Signal</keyword>
<gene>
    <name evidence="2" type="ORF">GCM10023350_24430</name>
</gene>
<dbReference type="Proteomes" id="UP001499882">
    <property type="component" value="Unassembled WGS sequence"/>
</dbReference>
<dbReference type="EMBL" id="BAABKN010000014">
    <property type="protein sequence ID" value="GAA4739137.1"/>
    <property type="molecule type" value="Genomic_DNA"/>
</dbReference>
<comment type="caution">
    <text evidence="2">The sequence shown here is derived from an EMBL/GenBank/DDBJ whole genome shotgun (WGS) entry which is preliminary data.</text>
</comment>
<dbReference type="Gene3D" id="2.160.10.20">
    <property type="entry name" value="Insect antifreeze protein"/>
    <property type="match status" value="1"/>
</dbReference>
<keyword evidence="3" id="KW-1185">Reference proteome</keyword>
<feature type="signal peptide" evidence="1">
    <location>
        <begin position="1"/>
        <end position="31"/>
    </location>
</feature>
<feature type="chain" id="PRO_5046575552" evidence="1">
    <location>
        <begin position="32"/>
        <end position="233"/>
    </location>
</feature>
<proteinExistence type="predicted"/>
<accession>A0ABP8YUR4</accession>
<name>A0ABP8YUR4_9ACTN</name>
<evidence type="ECO:0000256" key="1">
    <source>
        <dbReference type="SAM" id="SignalP"/>
    </source>
</evidence>
<sequence length="233" mass="23263">MFRFDRAMSPAALLISVLALIVATGAGSAYAAAKVTTGQIKNGAVTTPKIANGDVTGAKVANGAVTGAKIQDGAVSAADIAGNAVSGAKILDGAVSAADIAGNAVSGAKILDGSIDTSDLSAATVDALKGTATYWAFVSQAGTVSRGSAGVTSEAQLNGGFWQYRVTFPRDVSQCGYQVSSGDGNAIGSNEYVIPAMIGVARSTQGPAVLAVNLFQWDTGTSIQDTFFIAVTC</sequence>
<evidence type="ECO:0000313" key="2">
    <source>
        <dbReference type="EMBL" id="GAA4739137.1"/>
    </source>
</evidence>
<organism evidence="2 3">
    <name type="scientific">Nocardioides endophyticus</name>
    <dbReference type="NCBI Taxonomy" id="1353775"/>
    <lineage>
        <taxon>Bacteria</taxon>
        <taxon>Bacillati</taxon>
        <taxon>Actinomycetota</taxon>
        <taxon>Actinomycetes</taxon>
        <taxon>Propionibacteriales</taxon>
        <taxon>Nocardioidaceae</taxon>
        <taxon>Nocardioides</taxon>
    </lineage>
</organism>
<reference evidence="3" key="1">
    <citation type="journal article" date="2019" name="Int. J. Syst. Evol. Microbiol.">
        <title>The Global Catalogue of Microorganisms (GCM) 10K type strain sequencing project: providing services to taxonomists for standard genome sequencing and annotation.</title>
        <authorList>
            <consortium name="The Broad Institute Genomics Platform"/>
            <consortium name="The Broad Institute Genome Sequencing Center for Infectious Disease"/>
            <person name="Wu L."/>
            <person name="Ma J."/>
        </authorList>
    </citation>
    <scope>NUCLEOTIDE SEQUENCE [LARGE SCALE GENOMIC DNA]</scope>
    <source>
        <strain evidence="3">JCM 18532</strain>
    </source>
</reference>